<evidence type="ECO:0000313" key="1">
    <source>
        <dbReference type="EMBL" id="QBR90095.1"/>
    </source>
</evidence>
<reference evidence="1 2" key="1">
    <citation type="submission" date="2019-03" db="EMBL/GenBank/DDBJ databases">
        <authorList>
            <person name="Dong K."/>
        </authorList>
    </citation>
    <scope>NUCLEOTIDE SEQUENCE [LARGE SCALE GENOMIC DNA]</scope>
    <source>
        <strain evidence="2">dk512</strain>
    </source>
</reference>
<dbReference type="GO" id="GO:0003677">
    <property type="term" value="F:DNA binding"/>
    <property type="evidence" value="ECO:0007669"/>
    <property type="project" value="UniProtKB-KW"/>
</dbReference>
<dbReference type="SUPFAM" id="SSF46955">
    <property type="entry name" value="Putative DNA-binding domain"/>
    <property type="match status" value="1"/>
</dbReference>
<gene>
    <name evidence="1" type="ORF">E4K62_16235</name>
</gene>
<protein>
    <submittedName>
        <fullName evidence="1">DNA-binding protein</fullName>
    </submittedName>
</protein>
<proteinExistence type="predicted"/>
<dbReference type="EMBL" id="CP038266">
    <property type="protein sequence ID" value="QBR90095.1"/>
    <property type="molecule type" value="Genomic_DNA"/>
</dbReference>
<organism evidence="1 2">
    <name type="scientific">Microbacterium wangchenii</name>
    <dbReference type="NCBI Taxonomy" id="2541726"/>
    <lineage>
        <taxon>Bacteria</taxon>
        <taxon>Bacillati</taxon>
        <taxon>Actinomycetota</taxon>
        <taxon>Actinomycetes</taxon>
        <taxon>Micrococcales</taxon>
        <taxon>Microbacteriaceae</taxon>
        <taxon>Microbacterium</taxon>
    </lineage>
</organism>
<sequence>MVFKVLQLECDDPEHTFLTERELAENLRFPLSRLVGWRKHGGGPRFTKFGRTVAYKVAEVNVWIDEHTHERIGDRPARTMRSPR</sequence>
<dbReference type="InterPro" id="IPR009061">
    <property type="entry name" value="DNA-bd_dom_put_sf"/>
</dbReference>
<evidence type="ECO:0000313" key="2">
    <source>
        <dbReference type="Proteomes" id="UP000295748"/>
    </source>
</evidence>
<keyword evidence="1" id="KW-0238">DNA-binding</keyword>
<dbReference type="Proteomes" id="UP000295748">
    <property type="component" value="Chromosome"/>
</dbReference>
<dbReference type="RefSeq" id="WP_135069380.1">
    <property type="nucleotide sequence ID" value="NZ_CP038266.1"/>
</dbReference>
<name>A0ABX5SZ63_9MICO</name>
<keyword evidence="2" id="KW-1185">Reference proteome</keyword>
<accession>A0ABX5SZ63</accession>